<dbReference type="RefSeq" id="WP_345012575.1">
    <property type="nucleotide sequence ID" value="NZ_BAABFC010000012.1"/>
</dbReference>
<dbReference type="Proteomes" id="UP001501321">
    <property type="component" value="Unassembled WGS sequence"/>
</dbReference>
<reference evidence="4" key="1">
    <citation type="journal article" date="2019" name="Int. J. Syst. Evol. Microbiol.">
        <title>The Global Catalogue of Microorganisms (GCM) 10K type strain sequencing project: providing services to taxonomists for standard genome sequencing and annotation.</title>
        <authorList>
            <consortium name="The Broad Institute Genomics Platform"/>
            <consortium name="The Broad Institute Genome Sequencing Center for Infectious Disease"/>
            <person name="Wu L."/>
            <person name="Ma J."/>
        </authorList>
    </citation>
    <scope>NUCLEOTIDE SEQUENCE [LARGE SCALE GENOMIC DNA]</scope>
    <source>
        <strain evidence="4">JCM 32226</strain>
    </source>
</reference>
<comment type="caution">
    <text evidence="3">The sequence shown here is derived from an EMBL/GenBank/DDBJ whole genome shotgun (WGS) entry which is preliminary data.</text>
</comment>
<dbReference type="EMBL" id="BAABFC010000012">
    <property type="protein sequence ID" value="GAA4499545.1"/>
    <property type="molecule type" value="Genomic_DNA"/>
</dbReference>
<keyword evidence="1" id="KW-1133">Transmembrane helix</keyword>
<name>A0ABP8QAS3_9GAMM</name>
<keyword evidence="1" id="KW-0472">Membrane</keyword>
<feature type="domain" description="TadE-like" evidence="2">
    <location>
        <begin position="9"/>
        <end position="51"/>
    </location>
</feature>
<sequence>MRAANRQQGLAVVEFTLLLPILLILLLGLTELGRALYQYSQLEKMARDTARFVVEGAASGTTGLVQLTPEVVAEASALAVNGDGNGQPLLPGLTAADVTISSLGGTLVKVEIRYRFSPMLFGDTLRLPLFGLADDISLQFDLVSSSVMRAL</sequence>
<gene>
    <name evidence="3" type="ORF">GCM10023095_19880</name>
</gene>
<keyword evidence="1" id="KW-0812">Transmembrane</keyword>
<dbReference type="Pfam" id="PF07811">
    <property type="entry name" value="TadE"/>
    <property type="match status" value="1"/>
</dbReference>
<evidence type="ECO:0000313" key="4">
    <source>
        <dbReference type="Proteomes" id="UP001501321"/>
    </source>
</evidence>
<accession>A0ABP8QAS3</accession>
<proteinExistence type="predicted"/>
<evidence type="ECO:0000256" key="1">
    <source>
        <dbReference type="SAM" id="Phobius"/>
    </source>
</evidence>
<keyword evidence="4" id="KW-1185">Reference proteome</keyword>
<protein>
    <recommendedName>
        <fullName evidence="2">TadE-like domain-containing protein</fullName>
    </recommendedName>
</protein>
<feature type="transmembrane region" description="Helical" evidence="1">
    <location>
        <begin position="15"/>
        <end position="37"/>
    </location>
</feature>
<dbReference type="InterPro" id="IPR012495">
    <property type="entry name" value="TadE-like_dom"/>
</dbReference>
<organism evidence="3 4">
    <name type="scientific">Pseudaeromonas paramecii</name>
    <dbReference type="NCBI Taxonomy" id="2138166"/>
    <lineage>
        <taxon>Bacteria</taxon>
        <taxon>Pseudomonadati</taxon>
        <taxon>Pseudomonadota</taxon>
        <taxon>Gammaproteobacteria</taxon>
        <taxon>Aeromonadales</taxon>
        <taxon>Aeromonadaceae</taxon>
        <taxon>Pseudaeromonas</taxon>
    </lineage>
</organism>
<evidence type="ECO:0000313" key="3">
    <source>
        <dbReference type="EMBL" id="GAA4499545.1"/>
    </source>
</evidence>
<evidence type="ECO:0000259" key="2">
    <source>
        <dbReference type="Pfam" id="PF07811"/>
    </source>
</evidence>